<organism evidence="4 5">
    <name type="scientific">Halopelagius longus</name>
    <dbReference type="NCBI Taxonomy" id="1236180"/>
    <lineage>
        <taxon>Archaea</taxon>
        <taxon>Methanobacteriati</taxon>
        <taxon>Methanobacteriota</taxon>
        <taxon>Stenosarchaea group</taxon>
        <taxon>Halobacteria</taxon>
        <taxon>Halobacteriales</taxon>
        <taxon>Haloferacaceae</taxon>
    </lineage>
</organism>
<protein>
    <submittedName>
        <fullName evidence="4">Uncharacterized protein</fullName>
    </submittedName>
</protein>
<reference evidence="5" key="2">
    <citation type="submission" date="2016-10" db="EMBL/GenBank/DDBJ databases">
        <authorList>
            <person name="Varghese N."/>
            <person name="Submissions S."/>
        </authorList>
    </citation>
    <scope>NUCLEOTIDE SEQUENCE [LARGE SCALE GENOMIC DNA]</scope>
    <source>
        <strain evidence="5">CGMCC 1.12397</strain>
    </source>
</reference>
<sequence length="527" mass="56570">MRFRDDERAVTVQIGAVLLLGFVVVSMSMYQAAVVPDENRQVEFRHNERVQGDMQEVRNAVLRTAATDGSTPVSVELGARYPARAVFVNPGPPGGTLSTSSLGNLTVRHAVADDAATTPSDFEETRDFWDGSDRNYTTRALTYRPQYAQYGEAPETTYENGLVYNRFDSGNVALTDQSVVSGRRISLVALSGNLSRGGTGTLSVNPRPVSVSTRTVSVSAESEAENVSVVVPTRLGDDTWERLLRDAGQFDGAGDESNRRYVHAVNAGPRPDTVEIVFERNATYQLKLSRVGVGTDVEGTEPAYATSVRDVESPFVNRSYPFEVEVRDKYNNPVPAVVDAGATRTNIPDGVAVEDGRFRYRYAPNTTGEESVNVTYGDTSVPEHDVSGGAFDGSRPENVQYDVRVQSAGGGGDGGGTGGGDDGDTSAITITRFNVNDNSNPAHVRASAQVTAEDADGDDDIRRVTVELVDGTGAVLDSTSREYGGVSSATHNANFDEKRTAGPYVVRVTVIDSDSPPNEEVEEKRVG</sequence>
<evidence type="ECO:0000256" key="1">
    <source>
        <dbReference type="SAM" id="MobiDB-lite"/>
    </source>
</evidence>
<feature type="compositionally biased region" description="Gly residues" evidence="1">
    <location>
        <begin position="408"/>
        <end position="420"/>
    </location>
</feature>
<keyword evidence="2" id="KW-0812">Transmembrane</keyword>
<evidence type="ECO:0000313" key="6">
    <source>
        <dbReference type="Proteomes" id="UP000255421"/>
    </source>
</evidence>
<evidence type="ECO:0000313" key="4">
    <source>
        <dbReference type="EMBL" id="SDQ17475.1"/>
    </source>
</evidence>
<reference evidence="3 6" key="3">
    <citation type="submission" date="2018-07" db="EMBL/GenBank/DDBJ databases">
        <title>Genome sequence of extremly halophilic archaeon Halopelagius longus strain BC12-B1.</title>
        <authorList>
            <person name="Zhang X."/>
        </authorList>
    </citation>
    <scope>NUCLEOTIDE SEQUENCE [LARGE SCALE GENOMIC DNA]</scope>
    <source>
        <strain evidence="3 6">BC12-B1</strain>
    </source>
</reference>
<dbReference type="EMBL" id="FNKQ01000001">
    <property type="protein sequence ID" value="SDQ17475.1"/>
    <property type="molecule type" value="Genomic_DNA"/>
</dbReference>
<feature type="region of interest" description="Disordered" evidence="1">
    <location>
        <begin position="405"/>
        <end position="425"/>
    </location>
</feature>
<dbReference type="AlphaFoldDB" id="A0A1H0YQN7"/>
<dbReference type="EMBL" id="QQST01000001">
    <property type="protein sequence ID" value="RDI72625.1"/>
    <property type="molecule type" value="Genomic_DNA"/>
</dbReference>
<evidence type="ECO:0000313" key="5">
    <source>
        <dbReference type="Proteomes" id="UP000199289"/>
    </source>
</evidence>
<name>A0A1H0YQN7_9EURY</name>
<dbReference type="RefSeq" id="WP_092533185.1">
    <property type="nucleotide sequence ID" value="NZ_FNKQ01000001.1"/>
</dbReference>
<proteinExistence type="predicted"/>
<evidence type="ECO:0000313" key="3">
    <source>
        <dbReference type="EMBL" id="RDI72625.1"/>
    </source>
</evidence>
<accession>A0A1H0YQN7</accession>
<dbReference type="Proteomes" id="UP000199289">
    <property type="component" value="Unassembled WGS sequence"/>
</dbReference>
<keyword evidence="2" id="KW-1133">Transmembrane helix</keyword>
<gene>
    <name evidence="3" type="ORF">DWB78_13345</name>
    <name evidence="4" type="ORF">SAMN05216278_0785</name>
</gene>
<feature type="transmembrane region" description="Helical" evidence="2">
    <location>
        <begin position="12"/>
        <end position="30"/>
    </location>
</feature>
<keyword evidence="2" id="KW-0472">Membrane</keyword>
<keyword evidence="6" id="KW-1185">Reference proteome</keyword>
<dbReference type="Proteomes" id="UP000255421">
    <property type="component" value="Unassembled WGS sequence"/>
</dbReference>
<reference evidence="4" key="1">
    <citation type="submission" date="2016-10" db="EMBL/GenBank/DDBJ databases">
        <authorList>
            <person name="de Groot N.N."/>
        </authorList>
    </citation>
    <scope>NUCLEOTIDE SEQUENCE [LARGE SCALE GENOMIC DNA]</scope>
    <source>
        <strain evidence="4">CGMCC 1.12397</strain>
    </source>
</reference>
<dbReference type="PROSITE" id="PS50194">
    <property type="entry name" value="FILAMIN_REPEAT"/>
    <property type="match status" value="1"/>
</dbReference>
<dbReference type="OrthoDB" id="121941at2157"/>
<dbReference type="InterPro" id="IPR017868">
    <property type="entry name" value="Filamin/ABP280_repeat-like"/>
</dbReference>
<evidence type="ECO:0000256" key="2">
    <source>
        <dbReference type="SAM" id="Phobius"/>
    </source>
</evidence>